<dbReference type="PANTHER" id="PTHR34295">
    <property type="entry name" value="BIOTIN TRANSPORTER BIOY"/>
    <property type="match status" value="1"/>
</dbReference>
<dbReference type="InterPro" id="IPR003784">
    <property type="entry name" value="BioY"/>
</dbReference>
<evidence type="ECO:0000256" key="1">
    <source>
        <dbReference type="ARBA" id="ARBA00004651"/>
    </source>
</evidence>
<gene>
    <name evidence="10" type="ORF">WJT86_04130</name>
</gene>
<accession>A0ABV0BH19</accession>
<evidence type="ECO:0000256" key="5">
    <source>
        <dbReference type="ARBA" id="ARBA00022692"/>
    </source>
</evidence>
<dbReference type="PIRSF" id="PIRSF016661">
    <property type="entry name" value="BioY"/>
    <property type="match status" value="1"/>
</dbReference>
<protein>
    <recommendedName>
        <fullName evidence="8">Biotin transporter</fullName>
    </recommendedName>
</protein>
<dbReference type="Gene3D" id="1.10.1760.20">
    <property type="match status" value="1"/>
</dbReference>
<evidence type="ECO:0000256" key="7">
    <source>
        <dbReference type="ARBA" id="ARBA00023136"/>
    </source>
</evidence>
<comment type="subcellular location">
    <subcellularLocation>
        <location evidence="1 8">Cell membrane</location>
        <topology evidence="1 8">Multi-pass membrane protein</topology>
    </subcellularLocation>
</comment>
<feature type="transmembrane region" description="Helical" evidence="9">
    <location>
        <begin position="12"/>
        <end position="35"/>
    </location>
</feature>
<proteinExistence type="inferred from homology"/>
<dbReference type="Proteomes" id="UP001418637">
    <property type="component" value="Unassembled WGS sequence"/>
</dbReference>
<name>A0ABV0BH19_9HYPH</name>
<keyword evidence="3 8" id="KW-0813">Transport</keyword>
<evidence type="ECO:0000256" key="8">
    <source>
        <dbReference type="PIRNR" id="PIRNR016661"/>
    </source>
</evidence>
<organism evidence="10 11">
    <name type="scientific">Hohaiivirga grylli</name>
    <dbReference type="NCBI Taxonomy" id="3133970"/>
    <lineage>
        <taxon>Bacteria</taxon>
        <taxon>Pseudomonadati</taxon>
        <taxon>Pseudomonadota</taxon>
        <taxon>Alphaproteobacteria</taxon>
        <taxon>Hyphomicrobiales</taxon>
        <taxon>Methylobacteriaceae</taxon>
        <taxon>Hohaiivirga</taxon>
    </lineage>
</organism>
<keyword evidence="7 8" id="KW-0472">Membrane</keyword>
<evidence type="ECO:0000313" key="11">
    <source>
        <dbReference type="Proteomes" id="UP001418637"/>
    </source>
</evidence>
<keyword evidence="4 8" id="KW-1003">Cell membrane</keyword>
<evidence type="ECO:0000313" key="10">
    <source>
        <dbReference type="EMBL" id="MEN3930249.1"/>
    </source>
</evidence>
<sequence>MKWTFTTGDFVRIALFAAIIAALGVLPLWVSPPFLGGVPISIQSLGVMLAGVVIGARLGFFSVLLLMFVVLLGAPVLSGGRGGLGVLYGPTAGFFIGWLPAVLTVGWLNRVLPVTNAMVRAIIASIVGGIIVLYMCGIPMMSWRTGLSFDKTFFAMLAFIPLDVVKAVAVGYIAQTLQRWETPKDEEV</sequence>
<evidence type="ECO:0000256" key="4">
    <source>
        <dbReference type="ARBA" id="ARBA00022475"/>
    </source>
</evidence>
<keyword evidence="5 9" id="KW-0812">Transmembrane</keyword>
<feature type="transmembrane region" description="Helical" evidence="9">
    <location>
        <begin position="153"/>
        <end position="174"/>
    </location>
</feature>
<evidence type="ECO:0000256" key="6">
    <source>
        <dbReference type="ARBA" id="ARBA00022989"/>
    </source>
</evidence>
<feature type="transmembrane region" description="Helical" evidence="9">
    <location>
        <begin position="86"/>
        <end position="109"/>
    </location>
</feature>
<comment type="similarity">
    <text evidence="2 8">Belongs to the BioY family.</text>
</comment>
<comment type="caution">
    <text evidence="10">The sequence shown here is derived from an EMBL/GenBank/DDBJ whole genome shotgun (WGS) entry which is preliminary data.</text>
</comment>
<feature type="transmembrane region" description="Helical" evidence="9">
    <location>
        <begin position="121"/>
        <end position="141"/>
    </location>
</feature>
<evidence type="ECO:0000256" key="3">
    <source>
        <dbReference type="ARBA" id="ARBA00022448"/>
    </source>
</evidence>
<evidence type="ECO:0000256" key="9">
    <source>
        <dbReference type="SAM" id="Phobius"/>
    </source>
</evidence>
<keyword evidence="6 9" id="KW-1133">Transmembrane helix</keyword>
<keyword evidence="11" id="KW-1185">Reference proteome</keyword>
<reference evidence="10 11" key="1">
    <citation type="submission" date="2024-04" db="EMBL/GenBank/DDBJ databases">
        <title>A novel species isolated from cricket.</title>
        <authorList>
            <person name="Wang H.-C."/>
        </authorList>
    </citation>
    <scope>NUCLEOTIDE SEQUENCE [LARGE SCALE GENOMIC DNA]</scope>
    <source>
        <strain evidence="10 11">WL0021</strain>
    </source>
</reference>
<dbReference type="RefSeq" id="WP_346336211.1">
    <property type="nucleotide sequence ID" value="NZ_JBBYXI010000001.1"/>
</dbReference>
<dbReference type="PANTHER" id="PTHR34295:SF4">
    <property type="entry name" value="BIOTIN TRANSPORTER BIOY-RELATED"/>
    <property type="match status" value="1"/>
</dbReference>
<dbReference type="Pfam" id="PF02632">
    <property type="entry name" value="BioY"/>
    <property type="match status" value="1"/>
</dbReference>
<feature type="transmembrane region" description="Helical" evidence="9">
    <location>
        <begin position="47"/>
        <end position="74"/>
    </location>
</feature>
<dbReference type="EMBL" id="JBBYXI010000001">
    <property type="protein sequence ID" value="MEN3930249.1"/>
    <property type="molecule type" value="Genomic_DNA"/>
</dbReference>
<evidence type="ECO:0000256" key="2">
    <source>
        <dbReference type="ARBA" id="ARBA00010692"/>
    </source>
</evidence>